<sequence>MAVGEGHRLIVNGALLGLIDSFLLENSDDDRADQLRRYLKGKLPAPAYGEAMEIVERYQTYMKAHDDLLAAQNLGHGRDVSAIDIDRIAIWRQQRDRLRRSILGDDVVQAWYQNDDAQLDQVLQEWRQRLEDSEGPLSRAQAQALRYPVPHWHDKQAEEHHRQYMLRVLEKAVTSFADRRRVRDGSSVR</sequence>
<evidence type="ECO:0000313" key="1">
    <source>
        <dbReference type="EMBL" id="PTB20319.1"/>
    </source>
</evidence>
<proteinExistence type="predicted"/>
<organism evidence="1 2">
    <name type="scientific">Trinickia symbiotica</name>
    <dbReference type="NCBI Taxonomy" id="863227"/>
    <lineage>
        <taxon>Bacteria</taxon>
        <taxon>Pseudomonadati</taxon>
        <taxon>Pseudomonadota</taxon>
        <taxon>Betaproteobacteria</taxon>
        <taxon>Burkholderiales</taxon>
        <taxon>Burkholderiaceae</taxon>
        <taxon>Trinickia</taxon>
    </lineage>
</organism>
<dbReference type="SUPFAM" id="SSF158855">
    <property type="entry name" value="Lipase chaperone-like"/>
    <property type="match status" value="1"/>
</dbReference>
<comment type="caution">
    <text evidence="1">The sequence shown here is derived from an EMBL/GenBank/DDBJ whole genome shotgun (WGS) entry which is preliminary data.</text>
</comment>
<dbReference type="AlphaFoldDB" id="A0A2T3XUW9"/>
<evidence type="ECO:0000313" key="2">
    <source>
        <dbReference type="Proteomes" id="UP000240638"/>
    </source>
</evidence>
<accession>A0A2T3XUW9</accession>
<protein>
    <recommendedName>
        <fullName evidence="3">Lipase modulator</fullName>
    </recommendedName>
</protein>
<name>A0A2T3XUW9_9BURK</name>
<dbReference type="EMBL" id="PYUC01000006">
    <property type="protein sequence ID" value="PTB20319.1"/>
    <property type="molecule type" value="Genomic_DNA"/>
</dbReference>
<reference evidence="1 2" key="1">
    <citation type="submission" date="2018-03" db="EMBL/GenBank/DDBJ databases">
        <title>Whole genome analyses suggest that Burkholderia sensu lato contains two further novel genera in the rhizoxinica-symbiotica group Mycetohabitans gen. nov., and Trinickia gen. nov.: implications for the evolution of diazotrophy and nodulation in the Burkholderiaceae.</title>
        <authorList>
            <person name="Estrada De Los Santos P."/>
            <person name="Palmer M."/>
            <person name="Chavez-Ramirez B."/>
            <person name="Steenkamp E.T."/>
            <person name="Hirsch A.M."/>
            <person name="Manyaka P."/>
            <person name="Maluk M."/>
            <person name="Lafos M."/>
            <person name="Crook M."/>
            <person name="Gross E."/>
            <person name="Simon M.F."/>
            <person name="Bueno Dos Reis Junior F."/>
            <person name="Poole P.S."/>
            <person name="Venter S.N."/>
            <person name="James E.K."/>
        </authorList>
    </citation>
    <scope>NUCLEOTIDE SEQUENCE [LARGE SCALE GENOMIC DNA]</scope>
    <source>
        <strain evidence="1 2">JPY-366</strain>
    </source>
</reference>
<dbReference type="Proteomes" id="UP000240638">
    <property type="component" value="Unassembled WGS sequence"/>
</dbReference>
<evidence type="ECO:0008006" key="3">
    <source>
        <dbReference type="Google" id="ProtNLM"/>
    </source>
</evidence>
<gene>
    <name evidence="1" type="ORF">C9I57_13335</name>
</gene>